<accession>A0A915HT63</accession>
<feature type="domain" description="DM13" evidence="2">
    <location>
        <begin position="1"/>
        <end position="30"/>
    </location>
</feature>
<keyword evidence="3" id="KW-1185">Reference proteome</keyword>
<keyword evidence="1" id="KW-1133">Transmembrane helix</keyword>
<keyword evidence="1" id="KW-0812">Transmembrane</keyword>
<sequence length="59" mass="6794">MPGNTKTNEIFWLSVFCIPYSISFAHVYLPFKDMTVPMPSGNHTSTFLQNAYKVKNHKN</sequence>
<feature type="transmembrane region" description="Helical" evidence="1">
    <location>
        <begin position="12"/>
        <end position="31"/>
    </location>
</feature>
<evidence type="ECO:0000313" key="3">
    <source>
        <dbReference type="Proteomes" id="UP000887565"/>
    </source>
</evidence>
<dbReference type="Proteomes" id="UP000887565">
    <property type="component" value="Unplaced"/>
</dbReference>
<evidence type="ECO:0000256" key="1">
    <source>
        <dbReference type="SAM" id="Phobius"/>
    </source>
</evidence>
<evidence type="ECO:0000259" key="2">
    <source>
        <dbReference type="PROSITE" id="PS51549"/>
    </source>
</evidence>
<reference evidence="4" key="1">
    <citation type="submission" date="2022-11" db="UniProtKB">
        <authorList>
            <consortium name="WormBaseParasite"/>
        </authorList>
    </citation>
    <scope>IDENTIFICATION</scope>
</reference>
<proteinExistence type="predicted"/>
<dbReference type="InterPro" id="IPR019545">
    <property type="entry name" value="DM13_domain"/>
</dbReference>
<dbReference type="AlphaFoldDB" id="A0A915HT63"/>
<dbReference type="PROSITE" id="PS51549">
    <property type="entry name" value="DM13"/>
    <property type="match status" value="1"/>
</dbReference>
<name>A0A915HT63_ROMCU</name>
<organism evidence="3 4">
    <name type="scientific">Romanomermis culicivorax</name>
    <name type="common">Nematode worm</name>
    <dbReference type="NCBI Taxonomy" id="13658"/>
    <lineage>
        <taxon>Eukaryota</taxon>
        <taxon>Metazoa</taxon>
        <taxon>Ecdysozoa</taxon>
        <taxon>Nematoda</taxon>
        <taxon>Enoplea</taxon>
        <taxon>Dorylaimia</taxon>
        <taxon>Mermithida</taxon>
        <taxon>Mermithoidea</taxon>
        <taxon>Mermithidae</taxon>
        <taxon>Romanomermis</taxon>
    </lineage>
</organism>
<protein>
    <submittedName>
        <fullName evidence="4">DM13 domain-containing protein</fullName>
    </submittedName>
</protein>
<keyword evidence="1" id="KW-0472">Membrane</keyword>
<dbReference type="WBParaSite" id="nRc.2.0.1.t04590-RA">
    <property type="protein sequence ID" value="nRc.2.0.1.t04590-RA"/>
    <property type="gene ID" value="nRc.2.0.1.g04590"/>
</dbReference>
<evidence type="ECO:0000313" key="4">
    <source>
        <dbReference type="WBParaSite" id="nRc.2.0.1.t04590-RA"/>
    </source>
</evidence>